<evidence type="ECO:0000256" key="4">
    <source>
        <dbReference type="ARBA" id="ARBA00022692"/>
    </source>
</evidence>
<dbReference type="InterPro" id="IPR000537">
    <property type="entry name" value="UbiA_prenyltransferase"/>
</dbReference>
<dbReference type="Pfam" id="PF01040">
    <property type="entry name" value="UbiA"/>
    <property type="match status" value="1"/>
</dbReference>
<evidence type="ECO:0000256" key="2">
    <source>
        <dbReference type="ARBA" id="ARBA00005985"/>
    </source>
</evidence>
<comment type="similarity">
    <text evidence="2">Belongs to the UbiA prenyltransferase family.</text>
</comment>
<keyword evidence="4 7" id="KW-0812">Transmembrane</keyword>
<protein>
    <submittedName>
        <fullName evidence="8">Hypoxanthine-guanine phosphoribosyltransferase</fullName>
    </submittedName>
</protein>
<feature type="transmembrane region" description="Helical" evidence="7">
    <location>
        <begin position="12"/>
        <end position="33"/>
    </location>
</feature>
<gene>
    <name evidence="8" type="primary">HPT1_19</name>
    <name evidence="8" type="ORF">PIB30_096494</name>
</gene>
<name>A0ABU6SWI5_9FABA</name>
<dbReference type="EMBL" id="JASCZI010062708">
    <property type="protein sequence ID" value="MED6140757.1"/>
    <property type="molecule type" value="Genomic_DNA"/>
</dbReference>
<keyword evidence="8" id="KW-0328">Glycosyltransferase</keyword>
<dbReference type="Gene3D" id="1.20.120.1780">
    <property type="entry name" value="UbiA prenyltransferase"/>
    <property type="match status" value="1"/>
</dbReference>
<reference evidence="8 9" key="1">
    <citation type="journal article" date="2023" name="Plants (Basel)">
        <title>Bridging the Gap: Combining Genomics and Transcriptomics Approaches to Understand Stylosanthes scabra, an Orphan Legume from the Brazilian Caatinga.</title>
        <authorList>
            <person name="Ferreira-Neto J.R.C."/>
            <person name="da Silva M.D."/>
            <person name="Binneck E."/>
            <person name="de Melo N.F."/>
            <person name="da Silva R.H."/>
            <person name="de Melo A.L.T.M."/>
            <person name="Pandolfi V."/>
            <person name="Bustamante F.O."/>
            <person name="Brasileiro-Vidal A.C."/>
            <person name="Benko-Iseppon A.M."/>
        </authorList>
    </citation>
    <scope>NUCLEOTIDE SEQUENCE [LARGE SCALE GENOMIC DNA]</scope>
    <source>
        <tissue evidence="8">Leaves</tissue>
    </source>
</reference>
<keyword evidence="9" id="KW-1185">Reference proteome</keyword>
<dbReference type="PROSITE" id="PS51257">
    <property type="entry name" value="PROKAR_LIPOPROTEIN"/>
    <property type="match status" value="1"/>
</dbReference>
<dbReference type="GO" id="GO:0016757">
    <property type="term" value="F:glycosyltransferase activity"/>
    <property type="evidence" value="ECO:0007669"/>
    <property type="project" value="UniProtKB-KW"/>
</dbReference>
<proteinExistence type="inferred from homology"/>
<evidence type="ECO:0000256" key="6">
    <source>
        <dbReference type="ARBA" id="ARBA00023136"/>
    </source>
</evidence>
<sequence>MKTFVLKKAAIFTRSFGFTTVVMSCFYVVISLFKDIPDIEGDKKAGHQNLAIGFGPKRAFWLCISLLEITYGGAIIMGVTSPFLWSKIFTVLAHAITALILWFCANSVNLKSKEAIQSFYMFIVKLLCIENVLVLFVR</sequence>
<dbReference type="PANTHER" id="PTHR43009:SF7">
    <property type="entry name" value="HOMOGENTISATE GERANYLGERANYLTRANSFERASE, CHLOROPLASTIC"/>
    <property type="match status" value="1"/>
</dbReference>
<evidence type="ECO:0000313" key="9">
    <source>
        <dbReference type="Proteomes" id="UP001341840"/>
    </source>
</evidence>
<feature type="transmembrane region" description="Helical" evidence="7">
    <location>
        <begin position="59"/>
        <end position="77"/>
    </location>
</feature>
<feature type="transmembrane region" description="Helical" evidence="7">
    <location>
        <begin position="84"/>
        <end position="103"/>
    </location>
</feature>
<evidence type="ECO:0000256" key="7">
    <source>
        <dbReference type="SAM" id="Phobius"/>
    </source>
</evidence>
<keyword evidence="3" id="KW-0808">Transferase</keyword>
<organism evidence="8 9">
    <name type="scientific">Stylosanthes scabra</name>
    <dbReference type="NCBI Taxonomy" id="79078"/>
    <lineage>
        <taxon>Eukaryota</taxon>
        <taxon>Viridiplantae</taxon>
        <taxon>Streptophyta</taxon>
        <taxon>Embryophyta</taxon>
        <taxon>Tracheophyta</taxon>
        <taxon>Spermatophyta</taxon>
        <taxon>Magnoliopsida</taxon>
        <taxon>eudicotyledons</taxon>
        <taxon>Gunneridae</taxon>
        <taxon>Pentapetalae</taxon>
        <taxon>rosids</taxon>
        <taxon>fabids</taxon>
        <taxon>Fabales</taxon>
        <taxon>Fabaceae</taxon>
        <taxon>Papilionoideae</taxon>
        <taxon>50 kb inversion clade</taxon>
        <taxon>dalbergioids sensu lato</taxon>
        <taxon>Dalbergieae</taxon>
        <taxon>Pterocarpus clade</taxon>
        <taxon>Stylosanthes</taxon>
    </lineage>
</organism>
<dbReference type="PANTHER" id="PTHR43009">
    <property type="entry name" value="HOMOGENTISATE SOLANESYLTRANSFERASE, CHLOROPLASTIC"/>
    <property type="match status" value="1"/>
</dbReference>
<dbReference type="Proteomes" id="UP001341840">
    <property type="component" value="Unassembled WGS sequence"/>
</dbReference>
<keyword evidence="5 7" id="KW-1133">Transmembrane helix</keyword>
<keyword evidence="6 7" id="KW-0472">Membrane</keyword>
<comment type="caution">
    <text evidence="8">The sequence shown here is derived from an EMBL/GenBank/DDBJ whole genome shotgun (WGS) entry which is preliminary data.</text>
</comment>
<evidence type="ECO:0000313" key="8">
    <source>
        <dbReference type="EMBL" id="MED6140757.1"/>
    </source>
</evidence>
<evidence type="ECO:0000256" key="3">
    <source>
        <dbReference type="ARBA" id="ARBA00022679"/>
    </source>
</evidence>
<evidence type="ECO:0000256" key="5">
    <source>
        <dbReference type="ARBA" id="ARBA00022989"/>
    </source>
</evidence>
<evidence type="ECO:0000256" key="1">
    <source>
        <dbReference type="ARBA" id="ARBA00004508"/>
    </source>
</evidence>
<feature type="transmembrane region" description="Helical" evidence="7">
    <location>
        <begin position="115"/>
        <end position="137"/>
    </location>
</feature>
<comment type="subcellular location">
    <subcellularLocation>
        <location evidence="1">Plastid</location>
        <location evidence="1">Chloroplast membrane</location>
        <topology evidence="1">Multi-pass membrane protein</topology>
    </subcellularLocation>
</comment>
<accession>A0ABU6SWI5</accession>